<evidence type="ECO:0000313" key="2">
    <source>
        <dbReference type="EMBL" id="TNN43156.1"/>
    </source>
</evidence>
<proteinExistence type="predicted"/>
<keyword evidence="3" id="KW-1185">Reference proteome</keyword>
<feature type="region of interest" description="Disordered" evidence="1">
    <location>
        <begin position="46"/>
        <end position="83"/>
    </location>
</feature>
<dbReference type="EMBL" id="SRLO01000986">
    <property type="protein sequence ID" value="TNN43156.1"/>
    <property type="molecule type" value="Genomic_DNA"/>
</dbReference>
<comment type="caution">
    <text evidence="2">The sequence shown here is derived from an EMBL/GenBank/DDBJ whole genome shotgun (WGS) entry which is preliminary data.</text>
</comment>
<organism evidence="2 3">
    <name type="scientific">Liparis tanakae</name>
    <name type="common">Tanaka's snailfish</name>
    <dbReference type="NCBI Taxonomy" id="230148"/>
    <lineage>
        <taxon>Eukaryota</taxon>
        <taxon>Metazoa</taxon>
        <taxon>Chordata</taxon>
        <taxon>Craniata</taxon>
        <taxon>Vertebrata</taxon>
        <taxon>Euteleostomi</taxon>
        <taxon>Actinopterygii</taxon>
        <taxon>Neopterygii</taxon>
        <taxon>Teleostei</taxon>
        <taxon>Neoteleostei</taxon>
        <taxon>Acanthomorphata</taxon>
        <taxon>Eupercaria</taxon>
        <taxon>Perciformes</taxon>
        <taxon>Cottioidei</taxon>
        <taxon>Cottales</taxon>
        <taxon>Liparidae</taxon>
        <taxon>Liparis</taxon>
    </lineage>
</organism>
<dbReference type="AlphaFoldDB" id="A0A4Z2FPK1"/>
<dbReference type="Proteomes" id="UP000314294">
    <property type="component" value="Unassembled WGS sequence"/>
</dbReference>
<accession>A0A4Z2FPK1</accession>
<evidence type="ECO:0000256" key="1">
    <source>
        <dbReference type="SAM" id="MobiDB-lite"/>
    </source>
</evidence>
<protein>
    <submittedName>
        <fullName evidence="2">Uncharacterized protein</fullName>
    </submittedName>
</protein>
<reference evidence="2 3" key="1">
    <citation type="submission" date="2019-03" db="EMBL/GenBank/DDBJ databases">
        <title>First draft genome of Liparis tanakae, snailfish: a comprehensive survey of snailfish specific genes.</title>
        <authorList>
            <person name="Kim W."/>
            <person name="Song I."/>
            <person name="Jeong J.-H."/>
            <person name="Kim D."/>
            <person name="Kim S."/>
            <person name="Ryu S."/>
            <person name="Song J.Y."/>
            <person name="Lee S.K."/>
        </authorList>
    </citation>
    <scope>NUCLEOTIDE SEQUENCE [LARGE SCALE GENOMIC DNA]</scope>
    <source>
        <tissue evidence="2">Muscle</tissue>
    </source>
</reference>
<gene>
    <name evidence="2" type="ORF">EYF80_046660</name>
</gene>
<evidence type="ECO:0000313" key="3">
    <source>
        <dbReference type="Proteomes" id="UP000314294"/>
    </source>
</evidence>
<name>A0A4Z2FPK1_9TELE</name>
<feature type="compositionally biased region" description="Basic and acidic residues" evidence="1">
    <location>
        <begin position="60"/>
        <end position="77"/>
    </location>
</feature>
<sequence length="137" mass="15615">MKAALEFDPEQLNSTQPAGFTSECIAAKQLPHIPPSRLPSMIHSSLHRHSHESHFAQIDTHVEKERLDEGRRGKDVSLEVTTSKKKQKQIKAFDTGFHSSPLMPNRHIPLVSTRMSSWFLITSTKKVKQETQTLFEE</sequence>